<feature type="compositionally biased region" description="Basic and acidic residues" evidence="1">
    <location>
        <begin position="13"/>
        <end position="25"/>
    </location>
</feature>
<dbReference type="EMBL" id="JACXVP010000001">
    <property type="protein sequence ID" value="KAG5630865.1"/>
    <property type="molecule type" value="Genomic_DNA"/>
</dbReference>
<dbReference type="Proteomes" id="UP000824120">
    <property type="component" value="Chromosome 1"/>
</dbReference>
<comment type="caution">
    <text evidence="2">The sequence shown here is derived from an EMBL/GenBank/DDBJ whole genome shotgun (WGS) entry which is preliminary data.</text>
</comment>
<protein>
    <submittedName>
        <fullName evidence="2">Uncharacterized protein</fullName>
    </submittedName>
</protein>
<feature type="region of interest" description="Disordered" evidence="1">
    <location>
        <begin position="1"/>
        <end position="26"/>
    </location>
</feature>
<evidence type="ECO:0000256" key="1">
    <source>
        <dbReference type="SAM" id="MobiDB-lite"/>
    </source>
</evidence>
<proteinExistence type="predicted"/>
<dbReference type="AlphaFoldDB" id="A0A9J6B2C4"/>
<reference evidence="2 3" key="1">
    <citation type="submission" date="2020-09" db="EMBL/GenBank/DDBJ databases">
        <title>De no assembly of potato wild relative species, Solanum commersonii.</title>
        <authorList>
            <person name="Cho K."/>
        </authorList>
    </citation>
    <scope>NUCLEOTIDE SEQUENCE [LARGE SCALE GENOMIC DNA]</scope>
    <source>
        <strain evidence="2">LZ3.2</strain>
        <tissue evidence="2">Leaf</tissue>
    </source>
</reference>
<evidence type="ECO:0000313" key="3">
    <source>
        <dbReference type="Proteomes" id="UP000824120"/>
    </source>
</evidence>
<keyword evidence="3" id="KW-1185">Reference proteome</keyword>
<evidence type="ECO:0000313" key="2">
    <source>
        <dbReference type="EMBL" id="KAG5630865.1"/>
    </source>
</evidence>
<organism evidence="2 3">
    <name type="scientific">Solanum commersonii</name>
    <name type="common">Commerson's wild potato</name>
    <name type="synonym">Commerson's nightshade</name>
    <dbReference type="NCBI Taxonomy" id="4109"/>
    <lineage>
        <taxon>Eukaryota</taxon>
        <taxon>Viridiplantae</taxon>
        <taxon>Streptophyta</taxon>
        <taxon>Embryophyta</taxon>
        <taxon>Tracheophyta</taxon>
        <taxon>Spermatophyta</taxon>
        <taxon>Magnoliopsida</taxon>
        <taxon>eudicotyledons</taxon>
        <taxon>Gunneridae</taxon>
        <taxon>Pentapetalae</taxon>
        <taxon>asterids</taxon>
        <taxon>lamiids</taxon>
        <taxon>Solanales</taxon>
        <taxon>Solanaceae</taxon>
        <taxon>Solanoideae</taxon>
        <taxon>Solaneae</taxon>
        <taxon>Solanum</taxon>
    </lineage>
</organism>
<name>A0A9J6B2C4_SOLCO</name>
<gene>
    <name evidence="2" type="ORF">H5410_002582</name>
</gene>
<accession>A0A9J6B2C4</accession>
<sequence>MKERGRSNSWGKRGPDINSRKERGGFGKTFPKVRMIRFRGYGRERVGSQVGGGLLRNAKTTRVFWCGDHFPVNEMELFLFRGRAPEKITLQGNDSLVEVGWERGYGEDVVAKANNSILGSMPIFLEEDGMKTIEARSLEELEGVNRLNYFSVREGATFIGPGERTSGVDRQPPKLIIGARNLVKITAKEPWSCVVTREGLKIST</sequence>